<keyword evidence="1" id="KW-1208">Phospholipid metabolism</keyword>
<dbReference type="InterPro" id="IPR007686">
    <property type="entry name" value="YutG/PgpA"/>
</dbReference>
<dbReference type="AlphaFoldDB" id="A0A0K6H1N0"/>
<dbReference type="GO" id="GO:0008962">
    <property type="term" value="F:phosphatidylglycerophosphatase activity"/>
    <property type="evidence" value="ECO:0007669"/>
    <property type="project" value="UniProtKB-EC"/>
</dbReference>
<keyword evidence="1" id="KW-0479">Metal-binding</keyword>
<keyword evidence="1 2" id="KW-0472">Membrane</keyword>
<gene>
    <name evidence="4" type="ORF">Ga0061063_2148</name>
</gene>
<evidence type="ECO:0000313" key="4">
    <source>
        <dbReference type="EMBL" id="CUA84644.1"/>
    </source>
</evidence>
<sequence length="167" mass="18829">MTTLIHPDRRFLFAHPAHFLALGFGSGLMRPAPGTWGTLVALPLAWLWFRFGGSPFLLVLLCLPFFGLGAWAARVTSRSLGVHDHGCIVWDEVVGMLLVLALIPGDWLSWCMGFVLFRLFDIFKPWPIRWFDDHVHGGAGIMIDDVVAAFLTVLVFLAVHRWLPYLF</sequence>
<feature type="transmembrane region" description="Helical" evidence="2">
    <location>
        <begin position="32"/>
        <end position="49"/>
    </location>
</feature>
<dbReference type="EMBL" id="CYHA01000004">
    <property type="protein sequence ID" value="CUA84644.1"/>
    <property type="molecule type" value="Genomic_DNA"/>
</dbReference>
<dbReference type="PIRSF" id="PIRSF006162">
    <property type="entry name" value="PgpA"/>
    <property type="match status" value="1"/>
</dbReference>
<dbReference type="OrthoDB" id="9804091at2"/>
<feature type="transmembrane region" description="Helical" evidence="2">
    <location>
        <begin position="56"/>
        <end position="73"/>
    </location>
</feature>
<evidence type="ECO:0000313" key="5">
    <source>
        <dbReference type="Proteomes" id="UP000243535"/>
    </source>
</evidence>
<comment type="subcellular location">
    <subcellularLocation>
        <location evidence="1">Cell inner membrane</location>
        <topology evidence="1">Multi-pass membrane protein</topology>
    </subcellularLocation>
</comment>
<keyword evidence="1" id="KW-0378">Hydrolase</keyword>
<name>A0A0K6H1N0_9NEIS</name>
<dbReference type="RefSeq" id="WP_055434122.1">
    <property type="nucleotide sequence ID" value="NZ_CYHA01000004.1"/>
</dbReference>
<keyword evidence="1" id="KW-0460">Magnesium</keyword>
<evidence type="ECO:0000256" key="1">
    <source>
        <dbReference type="PIRNR" id="PIRNR006162"/>
    </source>
</evidence>
<keyword evidence="2" id="KW-1133">Transmembrane helix</keyword>
<evidence type="ECO:0000259" key="3">
    <source>
        <dbReference type="Pfam" id="PF04608"/>
    </source>
</evidence>
<keyword evidence="1" id="KW-1003">Cell membrane</keyword>
<dbReference type="GO" id="GO:0005886">
    <property type="term" value="C:plasma membrane"/>
    <property type="evidence" value="ECO:0007669"/>
    <property type="project" value="UniProtKB-SubCell"/>
</dbReference>
<dbReference type="InterPro" id="IPR026037">
    <property type="entry name" value="PgpA"/>
</dbReference>
<keyword evidence="1" id="KW-0443">Lipid metabolism</keyword>
<feature type="transmembrane region" description="Helical" evidence="2">
    <location>
        <begin position="141"/>
        <end position="163"/>
    </location>
</feature>
<dbReference type="SUPFAM" id="SSF101307">
    <property type="entry name" value="YutG-like"/>
    <property type="match status" value="1"/>
</dbReference>
<comment type="cofactor">
    <cofactor evidence="1">
        <name>Mg(2+)</name>
        <dbReference type="ChEBI" id="CHEBI:18420"/>
    </cofactor>
</comment>
<comment type="function">
    <text evidence="1">Lipid phosphatase which dephosphorylates phosphatidylglycerophosphate (PGP) to phosphatidylglycerol (PG).</text>
</comment>
<protein>
    <recommendedName>
        <fullName evidence="1">Phosphatidylglycerophosphatase A</fullName>
        <ecNumber evidence="1">3.1.3.27</ecNumber>
    </recommendedName>
    <alternativeName>
        <fullName evidence="1">Phosphatidylglycerolphosphate phosphatase A</fullName>
    </alternativeName>
</protein>
<feature type="transmembrane region" description="Helical" evidence="2">
    <location>
        <begin position="93"/>
        <end position="120"/>
    </location>
</feature>
<organism evidence="4 5">
    <name type="scientific">Gulbenkiania indica</name>
    <dbReference type="NCBI Taxonomy" id="375574"/>
    <lineage>
        <taxon>Bacteria</taxon>
        <taxon>Pseudomonadati</taxon>
        <taxon>Pseudomonadota</taxon>
        <taxon>Betaproteobacteria</taxon>
        <taxon>Neisseriales</taxon>
        <taxon>Chromobacteriaceae</taxon>
        <taxon>Gulbenkiania</taxon>
    </lineage>
</organism>
<dbReference type="EC" id="3.1.3.27" evidence="1"/>
<dbReference type="CDD" id="cd06971">
    <property type="entry name" value="PgpA"/>
    <property type="match status" value="1"/>
</dbReference>
<evidence type="ECO:0000256" key="2">
    <source>
        <dbReference type="SAM" id="Phobius"/>
    </source>
</evidence>
<dbReference type="Pfam" id="PF04608">
    <property type="entry name" value="PgpA"/>
    <property type="match status" value="1"/>
</dbReference>
<keyword evidence="1" id="KW-0442">Lipid degradation</keyword>
<dbReference type="PANTHER" id="PTHR36305:SF1">
    <property type="entry name" value="PHOSPHATIDYLGLYCEROPHOSPHATASE A"/>
    <property type="match status" value="1"/>
</dbReference>
<proteinExistence type="predicted"/>
<dbReference type="UniPathway" id="UPA00084">
    <property type="reaction ID" value="UER00504"/>
</dbReference>
<keyword evidence="1" id="KW-0997">Cell inner membrane</keyword>
<dbReference type="Proteomes" id="UP000243535">
    <property type="component" value="Unassembled WGS sequence"/>
</dbReference>
<keyword evidence="1 2" id="KW-0812">Transmembrane</keyword>
<dbReference type="InterPro" id="IPR036681">
    <property type="entry name" value="PgpA-like_sf"/>
</dbReference>
<comment type="pathway">
    <text evidence="1">Phospholipid metabolism; phosphatidylglycerol biosynthesis; phosphatidylglycerol from CDP-diacylglycerol: step 2/2.</text>
</comment>
<feature type="domain" description="YutG/PgpA" evidence="3">
    <location>
        <begin position="20"/>
        <end position="160"/>
    </location>
</feature>
<dbReference type="GO" id="GO:0046872">
    <property type="term" value="F:metal ion binding"/>
    <property type="evidence" value="ECO:0007669"/>
    <property type="project" value="UniProtKB-KW"/>
</dbReference>
<keyword evidence="1" id="KW-0595">Phospholipid degradation</keyword>
<dbReference type="PANTHER" id="PTHR36305">
    <property type="entry name" value="PHOSPHATIDYLGLYCEROPHOSPHATASE A"/>
    <property type="match status" value="1"/>
</dbReference>
<accession>A0A0K6H1N0</accession>
<dbReference type="GO" id="GO:0009395">
    <property type="term" value="P:phospholipid catabolic process"/>
    <property type="evidence" value="ECO:0007669"/>
    <property type="project" value="UniProtKB-KW"/>
</dbReference>
<dbReference type="GO" id="GO:0006655">
    <property type="term" value="P:phosphatidylglycerol biosynthetic process"/>
    <property type="evidence" value="ECO:0007669"/>
    <property type="project" value="UniProtKB-UniPathway"/>
</dbReference>
<keyword evidence="5" id="KW-1185">Reference proteome</keyword>
<reference evidence="5" key="1">
    <citation type="submission" date="2015-08" db="EMBL/GenBank/DDBJ databases">
        <authorList>
            <person name="Varghese N."/>
        </authorList>
    </citation>
    <scope>NUCLEOTIDE SEQUENCE [LARGE SCALE GENOMIC DNA]</scope>
    <source>
        <strain evidence="5">DSM 17901</strain>
    </source>
</reference>
<dbReference type="STRING" id="375574.GCA_001418035_01936"/>
<comment type="catalytic activity">
    <reaction evidence="1">
        <text>a 1,2-diacyl-sn-glycero-3-phospho-(1'-sn-glycero-3'-phosphate) + H2O = a 1,2-diacyl-sn-glycero-3-phospho-(1'-sn-glycerol) + phosphate</text>
        <dbReference type="Rhea" id="RHEA:33751"/>
        <dbReference type="ChEBI" id="CHEBI:15377"/>
        <dbReference type="ChEBI" id="CHEBI:43474"/>
        <dbReference type="ChEBI" id="CHEBI:60110"/>
        <dbReference type="ChEBI" id="CHEBI:64716"/>
        <dbReference type="EC" id="3.1.3.27"/>
    </reaction>
</comment>